<keyword evidence="6 11" id="KW-1133">Transmembrane helix</keyword>
<dbReference type="PANTHER" id="PTHR45628:SF7">
    <property type="entry name" value="VOLTAGE-DEPENDENT CALCIUM CHANNEL TYPE A SUBUNIT ALPHA-1"/>
    <property type="match status" value="1"/>
</dbReference>
<feature type="transmembrane region" description="Helical" evidence="11">
    <location>
        <begin position="94"/>
        <end position="114"/>
    </location>
</feature>
<feature type="transmembrane region" description="Helical" evidence="11">
    <location>
        <begin position="135"/>
        <end position="156"/>
    </location>
</feature>
<feature type="transmembrane region" description="Helical" evidence="11">
    <location>
        <begin position="204"/>
        <end position="225"/>
    </location>
</feature>
<evidence type="ECO:0000256" key="8">
    <source>
        <dbReference type="ARBA" id="ARBA00023136"/>
    </source>
</evidence>
<evidence type="ECO:0000256" key="10">
    <source>
        <dbReference type="ARBA" id="ARBA00023303"/>
    </source>
</evidence>
<comment type="subcellular location">
    <subcellularLocation>
        <location evidence="1">Membrane</location>
        <topology evidence="1">Multi-pass membrane protein</topology>
    </subcellularLocation>
</comment>
<dbReference type="PANTHER" id="PTHR45628">
    <property type="entry name" value="VOLTAGE-DEPENDENT CALCIUM CHANNEL TYPE A SUBUNIT ALPHA-1"/>
    <property type="match status" value="1"/>
</dbReference>
<comment type="caution">
    <text evidence="13">The sequence shown here is derived from an EMBL/GenBank/DDBJ whole genome shotgun (WGS) entry which is preliminary data.</text>
</comment>
<dbReference type="Pfam" id="PF00520">
    <property type="entry name" value="Ion_trans"/>
    <property type="match status" value="1"/>
</dbReference>
<feature type="transmembrane region" description="Helical" evidence="11">
    <location>
        <begin position="39"/>
        <end position="56"/>
    </location>
</feature>
<evidence type="ECO:0000313" key="14">
    <source>
        <dbReference type="Proteomes" id="UP001595818"/>
    </source>
</evidence>
<sequence>MRKLFLNDRFVLFIILVNAIIIFIGGFSLNETVRQNLDIADHFITVLFLIELVIKVKEYSFKGFLRSNWNVFDFALIILAVPSLLMFLWGSQMIGLEFLLLFRIIRVFKFFRFIKFIPRIDHIIKGVYRASKASLLILFTFFIFNFTASLLSTYLFRHLSPEFFSNPLISFYSTFKIFTVEGWYEIPDSISDNAGDTVGFFTRLYFVIILFIGGIFGLSLVNSIFVDAMVSDNNEEVEKELKLLHEKLDQMIMQKEK</sequence>
<dbReference type="SUPFAM" id="SSF81324">
    <property type="entry name" value="Voltage-gated potassium channels"/>
    <property type="match status" value="1"/>
</dbReference>
<evidence type="ECO:0000313" key="13">
    <source>
        <dbReference type="EMBL" id="MFC4870771.1"/>
    </source>
</evidence>
<feature type="domain" description="Ion transport" evidence="12">
    <location>
        <begin position="8"/>
        <end position="233"/>
    </location>
</feature>
<evidence type="ECO:0000256" key="6">
    <source>
        <dbReference type="ARBA" id="ARBA00022989"/>
    </source>
</evidence>
<dbReference type="InterPro" id="IPR027359">
    <property type="entry name" value="Volt_channel_dom_sf"/>
</dbReference>
<feature type="transmembrane region" description="Helical" evidence="11">
    <location>
        <begin position="68"/>
        <end position="88"/>
    </location>
</feature>
<reference evidence="14" key="1">
    <citation type="journal article" date="2019" name="Int. J. Syst. Evol. Microbiol.">
        <title>The Global Catalogue of Microorganisms (GCM) 10K type strain sequencing project: providing services to taxonomists for standard genome sequencing and annotation.</title>
        <authorList>
            <consortium name="The Broad Institute Genomics Platform"/>
            <consortium name="The Broad Institute Genome Sequencing Center for Infectious Disease"/>
            <person name="Wu L."/>
            <person name="Ma J."/>
        </authorList>
    </citation>
    <scope>NUCLEOTIDE SEQUENCE [LARGE SCALE GENOMIC DNA]</scope>
    <source>
        <strain evidence="14">CGMCC 4.7466</strain>
    </source>
</reference>
<dbReference type="Gene3D" id="1.10.287.70">
    <property type="match status" value="1"/>
</dbReference>
<keyword evidence="14" id="KW-1185">Reference proteome</keyword>
<keyword evidence="8 11" id="KW-0472">Membrane</keyword>
<keyword evidence="5" id="KW-0851">Voltage-gated channel</keyword>
<evidence type="ECO:0000256" key="11">
    <source>
        <dbReference type="SAM" id="Phobius"/>
    </source>
</evidence>
<evidence type="ECO:0000256" key="9">
    <source>
        <dbReference type="ARBA" id="ARBA00023180"/>
    </source>
</evidence>
<dbReference type="Gene3D" id="1.20.120.350">
    <property type="entry name" value="Voltage-gated potassium channels. Chain C"/>
    <property type="match status" value="1"/>
</dbReference>
<protein>
    <submittedName>
        <fullName evidence="13">Ion transporter</fullName>
    </submittedName>
</protein>
<gene>
    <name evidence="13" type="ORF">ACFPFU_03670</name>
</gene>
<evidence type="ECO:0000259" key="12">
    <source>
        <dbReference type="Pfam" id="PF00520"/>
    </source>
</evidence>
<evidence type="ECO:0000256" key="4">
    <source>
        <dbReference type="ARBA" id="ARBA00022837"/>
    </source>
</evidence>
<organism evidence="13 14">
    <name type="scientific">Negadavirga shengliensis</name>
    <dbReference type="NCBI Taxonomy" id="1389218"/>
    <lineage>
        <taxon>Bacteria</taxon>
        <taxon>Pseudomonadati</taxon>
        <taxon>Bacteroidota</taxon>
        <taxon>Cytophagia</taxon>
        <taxon>Cytophagales</taxon>
        <taxon>Cyclobacteriaceae</taxon>
        <taxon>Negadavirga</taxon>
    </lineage>
</organism>
<evidence type="ECO:0000256" key="7">
    <source>
        <dbReference type="ARBA" id="ARBA00023065"/>
    </source>
</evidence>
<feature type="transmembrane region" description="Helical" evidence="11">
    <location>
        <begin position="10"/>
        <end position="27"/>
    </location>
</feature>
<keyword evidence="7" id="KW-0406">Ion transport</keyword>
<dbReference type="Proteomes" id="UP001595818">
    <property type="component" value="Unassembled WGS sequence"/>
</dbReference>
<evidence type="ECO:0000256" key="3">
    <source>
        <dbReference type="ARBA" id="ARBA00022692"/>
    </source>
</evidence>
<keyword evidence="2" id="KW-0813">Transport</keyword>
<name>A0ABV9SWR9_9BACT</name>
<accession>A0ABV9SWR9</accession>
<evidence type="ECO:0000256" key="2">
    <source>
        <dbReference type="ARBA" id="ARBA00022448"/>
    </source>
</evidence>
<dbReference type="InterPro" id="IPR050599">
    <property type="entry name" value="VDCC_alpha-1_subunit"/>
</dbReference>
<proteinExistence type="predicted"/>
<dbReference type="EMBL" id="JBHSJJ010000002">
    <property type="protein sequence ID" value="MFC4870771.1"/>
    <property type="molecule type" value="Genomic_DNA"/>
</dbReference>
<dbReference type="RefSeq" id="WP_377061624.1">
    <property type="nucleotide sequence ID" value="NZ_JBHSJJ010000002.1"/>
</dbReference>
<evidence type="ECO:0000256" key="1">
    <source>
        <dbReference type="ARBA" id="ARBA00004141"/>
    </source>
</evidence>
<keyword evidence="10" id="KW-0407">Ion channel</keyword>
<evidence type="ECO:0000256" key="5">
    <source>
        <dbReference type="ARBA" id="ARBA00022882"/>
    </source>
</evidence>
<keyword evidence="9" id="KW-0325">Glycoprotein</keyword>
<dbReference type="InterPro" id="IPR005821">
    <property type="entry name" value="Ion_trans_dom"/>
</dbReference>
<keyword evidence="4" id="KW-0106">Calcium</keyword>
<keyword evidence="3 11" id="KW-0812">Transmembrane</keyword>